<dbReference type="Proteomes" id="UP000811609">
    <property type="component" value="Chromosome 11"/>
</dbReference>
<evidence type="ECO:0000256" key="2">
    <source>
        <dbReference type="ARBA" id="ARBA00023054"/>
    </source>
</evidence>
<comment type="similarity">
    <text evidence="1">Belongs to the WEB family.</text>
</comment>
<dbReference type="GO" id="GO:0005829">
    <property type="term" value="C:cytosol"/>
    <property type="evidence" value="ECO:0007669"/>
    <property type="project" value="TreeGrafter"/>
</dbReference>
<dbReference type="Pfam" id="PF05701">
    <property type="entry name" value="WEMBL"/>
    <property type="match status" value="1"/>
</dbReference>
<gene>
    <name evidence="4" type="ORF">CIPAW_11G048500</name>
</gene>
<evidence type="ECO:0000256" key="3">
    <source>
        <dbReference type="SAM" id="Coils"/>
    </source>
</evidence>
<dbReference type="GO" id="GO:0009904">
    <property type="term" value="P:chloroplast accumulation movement"/>
    <property type="evidence" value="ECO:0007669"/>
    <property type="project" value="TreeGrafter"/>
</dbReference>
<comment type="caution">
    <text evidence="4">The sequence shown here is derived from an EMBL/GenBank/DDBJ whole genome shotgun (WGS) entry which is preliminary data.</text>
</comment>
<dbReference type="EMBL" id="CM031819">
    <property type="protein sequence ID" value="KAG6635516.1"/>
    <property type="molecule type" value="Genomic_DNA"/>
</dbReference>
<name>A0A8T1NTN2_CARIL</name>
<feature type="coiled-coil region" evidence="3">
    <location>
        <begin position="473"/>
        <end position="500"/>
    </location>
</feature>
<dbReference type="PANTHER" id="PTHR32054:SF17">
    <property type="entry name" value="EXPRESSED PROTEIN"/>
    <property type="match status" value="1"/>
</dbReference>
<feature type="coiled-coil region" evidence="3">
    <location>
        <begin position="256"/>
        <end position="348"/>
    </location>
</feature>
<protein>
    <submittedName>
        <fullName evidence="4">Uncharacterized protein</fullName>
    </submittedName>
</protein>
<sequence length="586" mass="66971">MGEIDTKPIEPVQVALSLFGEKGDQRKSWCTSSNRECENKKEPEDLLKDLTNYKVQLEAKDTAYKQALLKLEQHQKSADELSIMLKNTEIERDSLIHECGEARTRAGELDSKIKEKDDQLLETRKTREQLTHALSELKTTQEELLSMETELALARDSNREAMTQAELMETAANMEKDKTQELLSRVSELTEAIAMSRLAAVKAEKEKLSLLSEKDAEIELATAAAVQAEVTLEDMIKHVKMMEELENQLMTKSVFIDMLQLQLNQANELLNLEVKERKSLDQSAYIVALEMELNQLKLELDNSKEEACRLNCVAETRTHELLEVKTNRDEIRARETKAEIEVALLKAELHKGKSKIAAAEAAEARAESVKSWLYLAVQHLAVEAQEAKKENQGDNLAEEAENSVLVNFQSERAFQDVEPLQIDELKTEEERKRDEDDSHITISLKEYESLITKAEKANYMHVVVGENADQLNLHENKYELENLKKELEVAMVKVGEFRTRAEQTVSRAELAEKAKVAIEDQLWRWQERKQRRKAALAALREESAPKEFYPPQYDRPPTTYQPLDLQISETKQTQANLLVICQISIP</sequence>
<dbReference type="PANTHER" id="PTHR32054">
    <property type="entry name" value="HEAVY CHAIN, PUTATIVE, EXPRESSED-RELATED-RELATED"/>
    <property type="match status" value="1"/>
</dbReference>
<dbReference type="AlphaFoldDB" id="A0A8T1NTN2"/>
<dbReference type="GO" id="GO:0009903">
    <property type="term" value="P:chloroplast avoidance movement"/>
    <property type="evidence" value="ECO:0007669"/>
    <property type="project" value="TreeGrafter"/>
</dbReference>
<organism evidence="4 5">
    <name type="scientific">Carya illinoinensis</name>
    <name type="common">Pecan</name>
    <dbReference type="NCBI Taxonomy" id="32201"/>
    <lineage>
        <taxon>Eukaryota</taxon>
        <taxon>Viridiplantae</taxon>
        <taxon>Streptophyta</taxon>
        <taxon>Embryophyta</taxon>
        <taxon>Tracheophyta</taxon>
        <taxon>Spermatophyta</taxon>
        <taxon>Magnoliopsida</taxon>
        <taxon>eudicotyledons</taxon>
        <taxon>Gunneridae</taxon>
        <taxon>Pentapetalae</taxon>
        <taxon>rosids</taxon>
        <taxon>fabids</taxon>
        <taxon>Fagales</taxon>
        <taxon>Juglandaceae</taxon>
        <taxon>Carya</taxon>
    </lineage>
</organism>
<feature type="coiled-coil region" evidence="3">
    <location>
        <begin position="130"/>
        <end position="157"/>
    </location>
</feature>
<keyword evidence="2 3" id="KW-0175">Coiled coil</keyword>
<feature type="coiled-coil region" evidence="3">
    <location>
        <begin position="71"/>
        <end position="98"/>
    </location>
</feature>
<evidence type="ECO:0000256" key="1">
    <source>
        <dbReference type="ARBA" id="ARBA00005485"/>
    </source>
</evidence>
<evidence type="ECO:0000313" key="5">
    <source>
        <dbReference type="Proteomes" id="UP000811609"/>
    </source>
</evidence>
<accession>A0A8T1NTN2</accession>
<reference evidence="4" key="1">
    <citation type="submission" date="2020-12" db="EMBL/GenBank/DDBJ databases">
        <title>WGS assembly of Carya illinoinensis cv. Pawnee.</title>
        <authorList>
            <person name="Platts A."/>
            <person name="Shu S."/>
            <person name="Wright S."/>
            <person name="Barry K."/>
            <person name="Edger P."/>
            <person name="Pires J.C."/>
            <person name="Schmutz J."/>
        </authorList>
    </citation>
    <scope>NUCLEOTIDE SEQUENCE</scope>
    <source>
        <tissue evidence="4">Leaf</tissue>
    </source>
</reference>
<evidence type="ECO:0000313" key="4">
    <source>
        <dbReference type="EMBL" id="KAG6635516.1"/>
    </source>
</evidence>
<proteinExistence type="inferred from homology"/>
<keyword evidence="5" id="KW-1185">Reference proteome</keyword>
<dbReference type="InterPro" id="IPR008545">
    <property type="entry name" value="Web"/>
</dbReference>